<dbReference type="EMBL" id="JABANE010000015">
    <property type="protein sequence ID" value="NME67837.1"/>
    <property type="molecule type" value="Genomic_DNA"/>
</dbReference>
<evidence type="ECO:0000256" key="1">
    <source>
        <dbReference type="ARBA" id="ARBA00000085"/>
    </source>
</evidence>
<proteinExistence type="predicted"/>
<protein>
    <recommendedName>
        <fullName evidence="2">histidine kinase</fullName>
        <ecNumber evidence="2">2.7.13.3</ecNumber>
    </recommendedName>
</protein>
<feature type="transmembrane region" description="Helical" evidence="6">
    <location>
        <begin position="289"/>
        <end position="309"/>
    </location>
</feature>
<evidence type="ECO:0000256" key="6">
    <source>
        <dbReference type="SAM" id="Phobius"/>
    </source>
</evidence>
<dbReference type="Proteomes" id="UP000576082">
    <property type="component" value="Unassembled WGS sequence"/>
</dbReference>
<evidence type="ECO:0000313" key="10">
    <source>
        <dbReference type="Proteomes" id="UP000576082"/>
    </source>
</evidence>
<dbReference type="SUPFAM" id="SSF55874">
    <property type="entry name" value="ATPase domain of HSP90 chaperone/DNA topoisomerase II/histidine kinase"/>
    <property type="match status" value="1"/>
</dbReference>
<evidence type="ECO:0000256" key="3">
    <source>
        <dbReference type="ARBA" id="ARBA00022679"/>
    </source>
</evidence>
<feature type="transmembrane region" description="Helical" evidence="6">
    <location>
        <begin position="259"/>
        <end position="277"/>
    </location>
</feature>
<evidence type="ECO:0000256" key="7">
    <source>
        <dbReference type="SAM" id="SignalP"/>
    </source>
</evidence>
<keyword evidence="5" id="KW-0902">Two-component regulatory system</keyword>
<feature type="signal peptide" evidence="7">
    <location>
        <begin position="1"/>
        <end position="19"/>
    </location>
</feature>
<keyword evidence="7" id="KW-0732">Signal</keyword>
<dbReference type="InterPro" id="IPR003594">
    <property type="entry name" value="HATPase_dom"/>
</dbReference>
<evidence type="ECO:0000256" key="4">
    <source>
        <dbReference type="ARBA" id="ARBA00022777"/>
    </source>
</evidence>
<dbReference type="AlphaFoldDB" id="A0A7X9P2L5"/>
<dbReference type="InterPro" id="IPR050482">
    <property type="entry name" value="Sensor_HK_TwoCompSys"/>
</dbReference>
<keyword evidence="6" id="KW-0812">Transmembrane</keyword>
<keyword evidence="3" id="KW-0808">Transferase</keyword>
<dbReference type="InterPro" id="IPR036890">
    <property type="entry name" value="HATPase_C_sf"/>
</dbReference>
<evidence type="ECO:0000313" key="9">
    <source>
        <dbReference type="EMBL" id="NME67837.1"/>
    </source>
</evidence>
<evidence type="ECO:0000259" key="8">
    <source>
        <dbReference type="Pfam" id="PF02518"/>
    </source>
</evidence>
<dbReference type="Pfam" id="PF02518">
    <property type="entry name" value="HATPase_c"/>
    <property type="match status" value="1"/>
</dbReference>
<feature type="transmembrane region" description="Helical" evidence="6">
    <location>
        <begin position="229"/>
        <end position="247"/>
    </location>
</feature>
<keyword evidence="6" id="KW-1133">Transmembrane helix</keyword>
<dbReference type="EC" id="2.7.13.3" evidence="2"/>
<dbReference type="GO" id="GO:0000160">
    <property type="term" value="P:phosphorelay signal transduction system"/>
    <property type="evidence" value="ECO:0007669"/>
    <property type="project" value="UniProtKB-KW"/>
</dbReference>
<feature type="transmembrane region" description="Helical" evidence="6">
    <location>
        <begin position="321"/>
        <end position="342"/>
    </location>
</feature>
<evidence type="ECO:0000256" key="2">
    <source>
        <dbReference type="ARBA" id="ARBA00012438"/>
    </source>
</evidence>
<feature type="transmembrane region" description="Helical" evidence="6">
    <location>
        <begin position="192"/>
        <end position="217"/>
    </location>
</feature>
<feature type="transmembrane region" description="Helical" evidence="6">
    <location>
        <begin position="354"/>
        <end position="375"/>
    </location>
</feature>
<dbReference type="GO" id="GO:0004673">
    <property type="term" value="F:protein histidine kinase activity"/>
    <property type="evidence" value="ECO:0007669"/>
    <property type="project" value="UniProtKB-EC"/>
</dbReference>
<name>A0A7X9P2L5_9BACT</name>
<dbReference type="PROSITE" id="PS51257">
    <property type="entry name" value="PROKAR_LIPOPROTEIN"/>
    <property type="match status" value="1"/>
</dbReference>
<feature type="transmembrane region" description="Helical" evidence="6">
    <location>
        <begin position="164"/>
        <end position="185"/>
    </location>
</feature>
<reference evidence="9 10" key="1">
    <citation type="submission" date="2020-04" db="EMBL/GenBank/DDBJ databases">
        <title>Flammeovirga sp. SR4, a novel species isolated from seawater.</title>
        <authorList>
            <person name="Wang X."/>
        </authorList>
    </citation>
    <scope>NUCLEOTIDE SEQUENCE [LARGE SCALE GENOMIC DNA]</scope>
    <source>
        <strain evidence="9 10">ATCC 23126</strain>
    </source>
</reference>
<dbReference type="RefSeq" id="WP_169656158.1">
    <property type="nucleotide sequence ID" value="NZ_JABANE010000015.1"/>
</dbReference>
<gene>
    <name evidence="9" type="ORF">HHU12_07675</name>
</gene>
<accession>A0A7X9P2L5</accession>
<keyword evidence="4" id="KW-0418">Kinase</keyword>
<keyword evidence="10" id="KW-1185">Reference proteome</keyword>
<keyword evidence="6" id="KW-0472">Membrane</keyword>
<dbReference type="PANTHER" id="PTHR24421">
    <property type="entry name" value="NITRATE/NITRITE SENSOR PROTEIN NARX-RELATED"/>
    <property type="match status" value="1"/>
</dbReference>
<sequence length="597" mass="69318">MLTKIVTNFYFLLFFTAFLTGCDSKSSTDQIIIQTHEFEADALPSFMPIISERPYLIKSIKYASISLEAKEKTDQVLLFNGATFYDFQIWISEGDTIAKHLHYGNTVQNFPEDKTEGITIPLSFENGEKKIIYYSIHDLGYAFNDSFSVKSPEELQQLYVYEKYVKIICRSILGVFFFLGLFLGFYLRKKIFFYYILYAVTGLGFIEAEYGFILHLIPDSFNSKLVQTIIVQVHHQFTFFFFYSLIFNGKGIDRRFNKTMKAFLFICFLNCISYFIFPQDSPFINDFFILVGGASSMTFAYLSVSYMLYKGIQLKIPIAKPIIYIFALNLIIIMLFSGLANLGMMQKNETSRTIFYYLFTFDSFYYITVILYKYYSLIQERKALLMKYNELQREYSLALMEGQENEKNRIGRELHDHIGGNLAMIDKMGVVFKYNASDILADTISSLDDMIKGLAPKSSLKNNFKEELEKIFEQYKTTVVIHFTININSLNSPFIESQLYRITQELLANAVKHGQAQNIYFNFNYIPAQNIINLHYYNDGVGITKNTDSEGIGFRNMKYRVEKLKGKMEVEEVKEGCKINFINIPLDRSITQISPEK</sequence>
<comment type="catalytic activity">
    <reaction evidence="1">
        <text>ATP + protein L-histidine = ADP + protein N-phospho-L-histidine.</text>
        <dbReference type="EC" id="2.7.13.3"/>
    </reaction>
</comment>
<organism evidence="9 10">
    <name type="scientific">Flammeovirga aprica JL-4</name>
    <dbReference type="NCBI Taxonomy" id="694437"/>
    <lineage>
        <taxon>Bacteria</taxon>
        <taxon>Pseudomonadati</taxon>
        <taxon>Bacteroidota</taxon>
        <taxon>Cytophagia</taxon>
        <taxon>Cytophagales</taxon>
        <taxon>Flammeovirgaceae</taxon>
        <taxon>Flammeovirga</taxon>
    </lineage>
</organism>
<dbReference type="Gene3D" id="3.30.565.10">
    <property type="entry name" value="Histidine kinase-like ATPase, C-terminal domain"/>
    <property type="match status" value="1"/>
</dbReference>
<feature type="chain" id="PRO_5030635368" description="histidine kinase" evidence="7">
    <location>
        <begin position="20"/>
        <end position="597"/>
    </location>
</feature>
<comment type="caution">
    <text evidence="9">The sequence shown here is derived from an EMBL/GenBank/DDBJ whole genome shotgun (WGS) entry which is preliminary data.</text>
</comment>
<dbReference type="PANTHER" id="PTHR24421:SF10">
    <property type="entry name" value="NITRATE_NITRITE SENSOR PROTEIN NARQ"/>
    <property type="match status" value="1"/>
</dbReference>
<feature type="domain" description="Histidine kinase/HSP90-like ATPase" evidence="8">
    <location>
        <begin position="496"/>
        <end position="587"/>
    </location>
</feature>
<evidence type="ECO:0000256" key="5">
    <source>
        <dbReference type="ARBA" id="ARBA00023012"/>
    </source>
</evidence>